<evidence type="ECO:0000256" key="13">
    <source>
        <dbReference type="SAM" id="Coils"/>
    </source>
</evidence>
<evidence type="ECO:0000256" key="14">
    <source>
        <dbReference type="SAM" id="Phobius"/>
    </source>
</evidence>
<keyword evidence="11" id="KW-0902">Two-component regulatory system</keyword>
<comment type="subcellular location">
    <subcellularLocation>
        <location evidence="2">Membrane</location>
        <topology evidence="2">Multi-pass membrane protein</topology>
    </subcellularLocation>
</comment>
<name>A0ABR6XGM8_9BURK</name>
<evidence type="ECO:0000256" key="11">
    <source>
        <dbReference type="ARBA" id="ARBA00023012"/>
    </source>
</evidence>
<dbReference type="InterPro" id="IPR003660">
    <property type="entry name" value="HAMP_dom"/>
</dbReference>
<dbReference type="SUPFAM" id="SSF55874">
    <property type="entry name" value="ATPase domain of HSP90 chaperone/DNA topoisomerase II/histidine kinase"/>
    <property type="match status" value="1"/>
</dbReference>
<dbReference type="InterPro" id="IPR005467">
    <property type="entry name" value="His_kinase_dom"/>
</dbReference>
<sequence>MLKLSLRWKLILVSVLVEVVMLSILVGNSLRFNERNLSQLTDMRAREMSHLLSTAIPPSLAQKDYGAIRDIFRTHEHGVDYFLLFGQEHQLILHSGWTKSLPATSDALQLPVASDRQDVRVPIVSGGINHGELVFGLSTRFVQDAQKKLFEESVLISFFEVVLSTIFLFLLGLWLTRHLRQLEAAANAISAGEFDTKVQYTGQDEIGVVGHALNVMSDQLANEIAALRHSEQQQRETANRLLAVFEAVPDYMTLSQFDTGRILYANAGFERLTGHSKQDAIGKTSLELGIWSDPEQRKIWTSMIAVQGMVSDFQGKMQTKDGQFKSGLLSAAIVEVDGARHIVAICKDITDRLEAETKVEAARRDLQSVLDAASEISIIATNKEGLVTIFNRGAEKMLGYRAYESVGQLHAADFHDADELEQRGRELSQKFGREISGIDIFSTIATMYGMETRNWIYITKYGKKIHVSLSVTALTNADQEITGYLGIARDITPQIEARAALNQLNSELESRVQQRTAELELANHELASTMGHLQMAQTELLRSEKLRALGDVVAVVAHELNTPIGNCLTVASTLMEKSREITSAFDDGSLKRSLLAAYLQDTEQGMGILLRGLNRSSELVINFKQVAADQVSDQRRPFDLRAVVHDVTSLLQPMLRKTPFVLHVDIPEKLKMDSFPGALEQIVTNLINNAVTHAFEGRSSGTMTIHAELIGPDKVKIIFADDGIGIETAHMSRVFDPFYTTKMGRGGTGLGLNIVHNIVIKMLGGKLEVESIVGTGTRFIIYLPLTAPHTDTVPGDTNNALFTAR</sequence>
<dbReference type="PRINTS" id="PR00344">
    <property type="entry name" value="BCTRLSENSOR"/>
</dbReference>
<dbReference type="Gene3D" id="3.30.450.20">
    <property type="entry name" value="PAS domain"/>
    <property type="match status" value="2"/>
</dbReference>
<evidence type="ECO:0000259" key="18">
    <source>
        <dbReference type="PROSITE" id="PS50885"/>
    </source>
</evidence>
<dbReference type="SMART" id="SM00091">
    <property type="entry name" value="PAS"/>
    <property type="match status" value="2"/>
</dbReference>
<evidence type="ECO:0000256" key="12">
    <source>
        <dbReference type="ARBA" id="ARBA00023136"/>
    </source>
</evidence>
<dbReference type="SMART" id="SM00086">
    <property type="entry name" value="PAC"/>
    <property type="match status" value="2"/>
</dbReference>
<evidence type="ECO:0000256" key="4">
    <source>
        <dbReference type="ARBA" id="ARBA00022553"/>
    </source>
</evidence>
<comment type="catalytic activity">
    <reaction evidence="1">
        <text>ATP + protein L-histidine = ADP + protein N-phospho-L-histidine.</text>
        <dbReference type="EC" id="2.7.13.3"/>
    </reaction>
</comment>
<keyword evidence="10 14" id="KW-1133">Transmembrane helix</keyword>
<feature type="domain" description="PAC" evidence="17">
    <location>
        <begin position="451"/>
        <end position="503"/>
    </location>
</feature>
<dbReference type="PROSITE" id="PS50112">
    <property type="entry name" value="PAS"/>
    <property type="match status" value="2"/>
</dbReference>
<feature type="coiled-coil region" evidence="13">
    <location>
        <begin position="498"/>
        <end position="525"/>
    </location>
</feature>
<dbReference type="SMART" id="SM00387">
    <property type="entry name" value="HATPase_c"/>
    <property type="match status" value="1"/>
</dbReference>
<dbReference type="PROSITE" id="PS50113">
    <property type="entry name" value="PAC"/>
    <property type="match status" value="1"/>
</dbReference>
<keyword evidence="9" id="KW-0067">ATP-binding</keyword>
<dbReference type="Pfam" id="PF02518">
    <property type="entry name" value="HATPase_c"/>
    <property type="match status" value="1"/>
</dbReference>
<dbReference type="CDD" id="cd00075">
    <property type="entry name" value="HATPase"/>
    <property type="match status" value="1"/>
</dbReference>
<evidence type="ECO:0000256" key="2">
    <source>
        <dbReference type="ARBA" id="ARBA00004141"/>
    </source>
</evidence>
<dbReference type="SUPFAM" id="SSF55785">
    <property type="entry name" value="PYP-like sensor domain (PAS domain)"/>
    <property type="match status" value="2"/>
</dbReference>
<dbReference type="InterPro" id="IPR003594">
    <property type="entry name" value="HATPase_dom"/>
</dbReference>
<dbReference type="PROSITE" id="PS50885">
    <property type="entry name" value="HAMP"/>
    <property type="match status" value="1"/>
</dbReference>
<dbReference type="Gene3D" id="3.30.565.10">
    <property type="entry name" value="Histidine kinase-like ATPase, C-terminal domain"/>
    <property type="match status" value="1"/>
</dbReference>
<comment type="caution">
    <text evidence="19">The sequence shown here is derived from an EMBL/GenBank/DDBJ whole genome shotgun (WGS) entry which is preliminary data.</text>
</comment>
<dbReference type="Pfam" id="PF00672">
    <property type="entry name" value="HAMP"/>
    <property type="match status" value="1"/>
</dbReference>
<dbReference type="Proteomes" id="UP000637632">
    <property type="component" value="Unassembled WGS sequence"/>
</dbReference>
<dbReference type="InterPro" id="IPR000014">
    <property type="entry name" value="PAS"/>
</dbReference>
<keyword evidence="6 14" id="KW-0812">Transmembrane</keyword>
<evidence type="ECO:0000259" key="16">
    <source>
        <dbReference type="PROSITE" id="PS50112"/>
    </source>
</evidence>
<evidence type="ECO:0000256" key="5">
    <source>
        <dbReference type="ARBA" id="ARBA00022679"/>
    </source>
</evidence>
<evidence type="ECO:0000256" key="8">
    <source>
        <dbReference type="ARBA" id="ARBA00022777"/>
    </source>
</evidence>
<dbReference type="PANTHER" id="PTHR42878:SF7">
    <property type="entry name" value="SENSOR HISTIDINE KINASE GLRK"/>
    <property type="match status" value="1"/>
</dbReference>
<reference evidence="19 20" key="1">
    <citation type="submission" date="2020-08" db="EMBL/GenBank/DDBJ databases">
        <title>Novel species isolated from subtropical streams in China.</title>
        <authorList>
            <person name="Lu H."/>
        </authorList>
    </citation>
    <scope>NUCLEOTIDE SEQUENCE [LARGE SCALE GENOMIC DNA]</scope>
    <source>
        <strain evidence="19 20">CCTCC AB 2015119</strain>
    </source>
</reference>
<keyword evidence="5" id="KW-0808">Transferase</keyword>
<dbReference type="RefSeq" id="WP_190479408.1">
    <property type="nucleotide sequence ID" value="NZ_JACOFT010000003.1"/>
</dbReference>
<evidence type="ECO:0000256" key="7">
    <source>
        <dbReference type="ARBA" id="ARBA00022741"/>
    </source>
</evidence>
<protein>
    <recommendedName>
        <fullName evidence="3">histidine kinase</fullName>
        <ecNumber evidence="3">2.7.13.3</ecNumber>
    </recommendedName>
</protein>
<keyword evidence="12 14" id="KW-0472">Membrane</keyword>
<dbReference type="PANTHER" id="PTHR42878">
    <property type="entry name" value="TWO-COMPONENT HISTIDINE KINASE"/>
    <property type="match status" value="1"/>
</dbReference>
<keyword evidence="13" id="KW-0175">Coiled coil</keyword>
<evidence type="ECO:0000256" key="9">
    <source>
        <dbReference type="ARBA" id="ARBA00022840"/>
    </source>
</evidence>
<evidence type="ECO:0000313" key="19">
    <source>
        <dbReference type="EMBL" id="MBC3811917.1"/>
    </source>
</evidence>
<dbReference type="Pfam" id="PF00989">
    <property type="entry name" value="PAS"/>
    <property type="match status" value="1"/>
</dbReference>
<feature type="domain" description="Histidine kinase" evidence="15">
    <location>
        <begin position="555"/>
        <end position="787"/>
    </location>
</feature>
<evidence type="ECO:0000256" key="1">
    <source>
        <dbReference type="ARBA" id="ARBA00000085"/>
    </source>
</evidence>
<evidence type="ECO:0000259" key="15">
    <source>
        <dbReference type="PROSITE" id="PS50109"/>
    </source>
</evidence>
<dbReference type="SUPFAM" id="SSF47384">
    <property type="entry name" value="Homodimeric domain of signal transducing histidine kinase"/>
    <property type="match status" value="1"/>
</dbReference>
<feature type="transmembrane region" description="Helical" evidence="14">
    <location>
        <begin position="6"/>
        <end position="26"/>
    </location>
</feature>
<keyword evidence="8" id="KW-0418">Kinase</keyword>
<keyword evidence="7" id="KW-0547">Nucleotide-binding</keyword>
<feature type="domain" description="HAMP" evidence="18">
    <location>
        <begin position="173"/>
        <end position="225"/>
    </location>
</feature>
<dbReference type="InterPro" id="IPR004358">
    <property type="entry name" value="Sig_transdc_His_kin-like_C"/>
</dbReference>
<dbReference type="InterPro" id="IPR050351">
    <property type="entry name" value="BphY/WalK/GraS-like"/>
</dbReference>
<dbReference type="SUPFAM" id="SSF158472">
    <property type="entry name" value="HAMP domain-like"/>
    <property type="match status" value="1"/>
</dbReference>
<dbReference type="InterPro" id="IPR000700">
    <property type="entry name" value="PAS-assoc_C"/>
</dbReference>
<dbReference type="CDD" id="cd00130">
    <property type="entry name" value="PAS"/>
    <property type="match status" value="2"/>
</dbReference>
<feature type="domain" description="PAS" evidence="16">
    <location>
        <begin position="237"/>
        <end position="286"/>
    </location>
</feature>
<feature type="transmembrane region" description="Helical" evidence="14">
    <location>
        <begin position="154"/>
        <end position="175"/>
    </location>
</feature>
<dbReference type="EMBL" id="JACOFT010000003">
    <property type="protein sequence ID" value="MBC3811917.1"/>
    <property type="molecule type" value="Genomic_DNA"/>
</dbReference>
<keyword evidence="4" id="KW-0597">Phosphoprotein</keyword>
<gene>
    <name evidence="19" type="ORF">H8K26_10725</name>
</gene>
<dbReference type="InterPro" id="IPR035965">
    <property type="entry name" value="PAS-like_dom_sf"/>
</dbReference>
<dbReference type="InterPro" id="IPR036890">
    <property type="entry name" value="HATPase_C_sf"/>
</dbReference>
<evidence type="ECO:0000259" key="17">
    <source>
        <dbReference type="PROSITE" id="PS50113"/>
    </source>
</evidence>
<evidence type="ECO:0000313" key="20">
    <source>
        <dbReference type="Proteomes" id="UP000637632"/>
    </source>
</evidence>
<dbReference type="Pfam" id="PF13426">
    <property type="entry name" value="PAS_9"/>
    <property type="match status" value="1"/>
</dbReference>
<dbReference type="NCBIfam" id="TIGR00229">
    <property type="entry name" value="sensory_box"/>
    <property type="match status" value="2"/>
</dbReference>
<evidence type="ECO:0000256" key="6">
    <source>
        <dbReference type="ARBA" id="ARBA00022692"/>
    </source>
</evidence>
<dbReference type="EC" id="2.7.13.3" evidence="3"/>
<organism evidence="19 20">
    <name type="scientific">Undibacterium aquatile</name>
    <dbReference type="NCBI Taxonomy" id="1537398"/>
    <lineage>
        <taxon>Bacteria</taxon>
        <taxon>Pseudomonadati</taxon>
        <taxon>Pseudomonadota</taxon>
        <taxon>Betaproteobacteria</taxon>
        <taxon>Burkholderiales</taxon>
        <taxon>Oxalobacteraceae</taxon>
        <taxon>Undibacterium</taxon>
    </lineage>
</organism>
<proteinExistence type="predicted"/>
<dbReference type="InterPro" id="IPR036097">
    <property type="entry name" value="HisK_dim/P_sf"/>
</dbReference>
<dbReference type="Gene3D" id="6.10.340.10">
    <property type="match status" value="1"/>
</dbReference>
<feature type="domain" description="PAS" evidence="16">
    <location>
        <begin position="362"/>
        <end position="434"/>
    </location>
</feature>
<keyword evidence="20" id="KW-1185">Reference proteome</keyword>
<dbReference type="CDD" id="cd06225">
    <property type="entry name" value="HAMP"/>
    <property type="match status" value="1"/>
</dbReference>
<dbReference type="SMART" id="SM00304">
    <property type="entry name" value="HAMP"/>
    <property type="match status" value="1"/>
</dbReference>
<accession>A0ABR6XGM8</accession>
<dbReference type="PROSITE" id="PS50109">
    <property type="entry name" value="HIS_KIN"/>
    <property type="match status" value="1"/>
</dbReference>
<dbReference type="InterPro" id="IPR013767">
    <property type="entry name" value="PAS_fold"/>
</dbReference>
<evidence type="ECO:0000256" key="3">
    <source>
        <dbReference type="ARBA" id="ARBA00012438"/>
    </source>
</evidence>
<dbReference type="Gene3D" id="1.10.287.130">
    <property type="match status" value="1"/>
</dbReference>
<evidence type="ECO:0000256" key="10">
    <source>
        <dbReference type="ARBA" id="ARBA00022989"/>
    </source>
</evidence>
<dbReference type="InterPro" id="IPR001610">
    <property type="entry name" value="PAC"/>
</dbReference>